<keyword evidence="2" id="KW-0645">Protease</keyword>
<dbReference type="InterPro" id="IPR038765">
    <property type="entry name" value="Papain-like_cys_pep_sf"/>
</dbReference>
<keyword evidence="4" id="KW-0378">Hydrolase</keyword>
<keyword evidence="8" id="KW-1185">Reference proteome</keyword>
<feature type="domain" description="Spi protease inhibitor" evidence="6">
    <location>
        <begin position="45"/>
        <end position="136"/>
    </location>
</feature>
<dbReference type="Gene3D" id="3.90.70.50">
    <property type="entry name" value="Peptidase C10, streptopain"/>
    <property type="match status" value="2"/>
</dbReference>
<proteinExistence type="inferred from homology"/>
<evidence type="ECO:0000256" key="3">
    <source>
        <dbReference type="ARBA" id="ARBA00022729"/>
    </source>
</evidence>
<comment type="caution">
    <text evidence="7">The sequence shown here is derived from an EMBL/GenBank/DDBJ whole genome shotgun (WGS) entry which is preliminary data.</text>
</comment>
<evidence type="ECO:0000256" key="1">
    <source>
        <dbReference type="ARBA" id="ARBA00009693"/>
    </source>
</evidence>
<evidence type="ECO:0000259" key="6">
    <source>
        <dbReference type="Pfam" id="PF13734"/>
    </source>
</evidence>
<organism evidence="7 8">
    <name type="scientific">Macellibacteroides fermentans</name>
    <dbReference type="NCBI Taxonomy" id="879969"/>
    <lineage>
        <taxon>Bacteria</taxon>
        <taxon>Pseudomonadati</taxon>
        <taxon>Bacteroidota</taxon>
        <taxon>Bacteroidia</taxon>
        <taxon>Bacteroidales</taxon>
        <taxon>Porphyromonadaceae</taxon>
        <taxon>Macellibacteroides</taxon>
    </lineage>
</organism>
<dbReference type="RefSeq" id="WP_068187175.1">
    <property type="nucleotide sequence ID" value="NZ_JACCCY010000003.1"/>
</dbReference>
<evidence type="ECO:0000256" key="4">
    <source>
        <dbReference type="ARBA" id="ARBA00022801"/>
    </source>
</evidence>
<evidence type="ECO:0000313" key="7">
    <source>
        <dbReference type="EMBL" id="NYI50390.1"/>
    </source>
</evidence>
<comment type="similarity">
    <text evidence="1">Belongs to the peptidase C10 family.</text>
</comment>
<dbReference type="EMBL" id="JACCCY010000003">
    <property type="protein sequence ID" value="NYI50390.1"/>
    <property type="molecule type" value="Genomic_DNA"/>
</dbReference>
<keyword evidence="5" id="KW-0788">Thiol protease</keyword>
<keyword evidence="3" id="KW-0732">Signal</keyword>
<evidence type="ECO:0000313" key="8">
    <source>
        <dbReference type="Proteomes" id="UP000574332"/>
    </source>
</evidence>
<dbReference type="GO" id="GO:0008234">
    <property type="term" value="F:cysteine-type peptidase activity"/>
    <property type="evidence" value="ECO:0007669"/>
    <property type="project" value="UniProtKB-KW"/>
</dbReference>
<protein>
    <recommendedName>
        <fullName evidence="6">Spi protease inhibitor domain-containing protein</fullName>
    </recommendedName>
</protein>
<evidence type="ECO:0000256" key="2">
    <source>
        <dbReference type="ARBA" id="ARBA00022670"/>
    </source>
</evidence>
<dbReference type="AlphaFoldDB" id="A0A8E2D618"/>
<name>A0A8E2D618_9PORP</name>
<reference evidence="7 8" key="1">
    <citation type="submission" date="2020-07" db="EMBL/GenBank/DDBJ databases">
        <title>Genomic Encyclopedia of Type Strains, Phase IV (KMG-IV): sequencing the most valuable type-strain genomes for metagenomic binning, comparative biology and taxonomic classification.</title>
        <authorList>
            <person name="Goeker M."/>
        </authorList>
    </citation>
    <scope>NUCLEOTIDE SEQUENCE [LARGE SCALE GENOMIC DNA]</scope>
    <source>
        <strain evidence="7 8">DSM 23697</strain>
    </source>
</reference>
<dbReference type="PROSITE" id="PS51257">
    <property type="entry name" value="PROKAR_LIPOPROTEIN"/>
    <property type="match status" value="1"/>
</dbReference>
<sequence>MKNLLLLLTMLFLISCTENEDLFNKQNRVSTSEYFDKRLISRSTSNISKNDAENIANIFFSPSITKAQPSNISIKEVICIKDKEDEPAFYILNYLSNNGFIIVSATKNYPPILAYSSSDNISLKTNTAARLMIDEYIGNIESINSGTIDSLRNKYAIEWSIFEEKDPITKSATQLALSVNYNKDEEKIKWQQQGYECHDISAINYFLTPEEAQKFIQDICSHSDPNVNCMDASILLIKRSNSKYGPLINTNWNQSALPFNIDASNGHAGCGPIAAAQIMKFHQWPNTYNWTQIGLNPSSDNSSAQKMITDVRNACDAKYNDEGTSTTISNVSSALDKNFNYSTSIYNYYGFSERLKTAREIQANRPVFMRGTNISSNEGHAWVCEGYEENITLYAAVYISNEFGLGEYEYYSGVRKTNSEYFYMNWGWGAGAGNGWFYSDMVSPNSYNFSKDRKVLTINPRK</sequence>
<accession>A0A8E2D618</accession>
<evidence type="ECO:0000256" key="5">
    <source>
        <dbReference type="ARBA" id="ARBA00022807"/>
    </source>
</evidence>
<dbReference type="SUPFAM" id="SSF54001">
    <property type="entry name" value="Cysteine proteinases"/>
    <property type="match status" value="1"/>
</dbReference>
<dbReference type="InterPro" id="IPR044934">
    <property type="entry name" value="Streptopain_sf"/>
</dbReference>
<dbReference type="Proteomes" id="UP000574332">
    <property type="component" value="Unassembled WGS sequence"/>
</dbReference>
<gene>
    <name evidence="7" type="ORF">F5613_002520</name>
</gene>
<dbReference type="GO" id="GO:0006508">
    <property type="term" value="P:proteolysis"/>
    <property type="evidence" value="ECO:0007669"/>
    <property type="project" value="UniProtKB-KW"/>
</dbReference>
<dbReference type="Pfam" id="PF13734">
    <property type="entry name" value="Inhibitor_I69"/>
    <property type="match status" value="1"/>
</dbReference>
<dbReference type="Pfam" id="PF01640">
    <property type="entry name" value="Peptidase_C10"/>
    <property type="match status" value="1"/>
</dbReference>
<dbReference type="InterPro" id="IPR000200">
    <property type="entry name" value="Peptidase_C10"/>
</dbReference>
<dbReference type="InterPro" id="IPR025896">
    <property type="entry name" value="Spi_Prtas-inh"/>
</dbReference>